<feature type="region of interest" description="Disordered" evidence="1">
    <location>
        <begin position="79"/>
        <end position="99"/>
    </location>
</feature>
<dbReference type="EMBL" id="JAEAOA010002045">
    <property type="protein sequence ID" value="KAK3578959.1"/>
    <property type="molecule type" value="Genomic_DNA"/>
</dbReference>
<dbReference type="Proteomes" id="UP001195483">
    <property type="component" value="Unassembled WGS sequence"/>
</dbReference>
<evidence type="ECO:0000313" key="3">
    <source>
        <dbReference type="Proteomes" id="UP001195483"/>
    </source>
</evidence>
<dbReference type="InterPro" id="IPR040362">
    <property type="entry name" value="RELCH"/>
</dbReference>
<dbReference type="GO" id="GO:0055037">
    <property type="term" value="C:recycling endosome"/>
    <property type="evidence" value="ECO:0007669"/>
    <property type="project" value="TreeGrafter"/>
</dbReference>
<proteinExistence type="predicted"/>
<organism evidence="2 3">
    <name type="scientific">Potamilus streckersoni</name>
    <dbReference type="NCBI Taxonomy" id="2493646"/>
    <lineage>
        <taxon>Eukaryota</taxon>
        <taxon>Metazoa</taxon>
        <taxon>Spiralia</taxon>
        <taxon>Lophotrochozoa</taxon>
        <taxon>Mollusca</taxon>
        <taxon>Bivalvia</taxon>
        <taxon>Autobranchia</taxon>
        <taxon>Heteroconchia</taxon>
        <taxon>Palaeoheterodonta</taxon>
        <taxon>Unionida</taxon>
        <taxon>Unionoidea</taxon>
        <taxon>Unionidae</taxon>
        <taxon>Ambleminae</taxon>
        <taxon>Lampsilini</taxon>
        <taxon>Potamilus</taxon>
    </lineage>
</organism>
<accession>A0AAE0RSW1</accession>
<dbReference type="GO" id="GO:0005802">
    <property type="term" value="C:trans-Golgi network"/>
    <property type="evidence" value="ECO:0007669"/>
    <property type="project" value="InterPro"/>
</dbReference>
<evidence type="ECO:0000256" key="1">
    <source>
        <dbReference type="SAM" id="MobiDB-lite"/>
    </source>
</evidence>
<dbReference type="GO" id="GO:0032367">
    <property type="term" value="P:intracellular cholesterol transport"/>
    <property type="evidence" value="ECO:0007669"/>
    <property type="project" value="InterPro"/>
</dbReference>
<comment type="caution">
    <text evidence="2">The sequence shown here is derived from an EMBL/GenBank/DDBJ whole genome shotgun (WGS) entry which is preliminary data.</text>
</comment>
<reference evidence="2" key="3">
    <citation type="submission" date="2023-05" db="EMBL/GenBank/DDBJ databases">
        <authorList>
            <person name="Smith C.H."/>
        </authorList>
    </citation>
    <scope>NUCLEOTIDE SEQUENCE</scope>
    <source>
        <strain evidence="2">CHS0354</strain>
        <tissue evidence="2">Mantle</tissue>
    </source>
</reference>
<evidence type="ECO:0000313" key="2">
    <source>
        <dbReference type="EMBL" id="KAK3578959.1"/>
    </source>
</evidence>
<name>A0AAE0RSW1_9BIVA</name>
<reference evidence="2" key="2">
    <citation type="journal article" date="2021" name="Genome Biol. Evol.">
        <title>Developing a high-quality reference genome for a parasitic bivalve with doubly uniparental inheritance (Bivalvia: Unionida).</title>
        <authorList>
            <person name="Smith C.H."/>
        </authorList>
    </citation>
    <scope>NUCLEOTIDE SEQUENCE</scope>
    <source>
        <strain evidence="2">CHS0354</strain>
        <tissue evidence="2">Mantle</tissue>
    </source>
</reference>
<dbReference type="PANTHER" id="PTHR32059">
    <property type="entry name" value="RAB11-BINDING PROTEIN RELCH"/>
    <property type="match status" value="1"/>
</dbReference>
<keyword evidence="3" id="KW-1185">Reference proteome</keyword>
<dbReference type="AlphaFoldDB" id="A0AAE0RSW1"/>
<reference evidence="2" key="1">
    <citation type="journal article" date="2021" name="Genome Biol. Evol.">
        <title>A High-Quality Reference Genome for a Parasitic Bivalve with Doubly Uniparental Inheritance (Bivalvia: Unionida).</title>
        <authorList>
            <person name="Smith C.H."/>
        </authorList>
    </citation>
    <scope>NUCLEOTIDE SEQUENCE</scope>
    <source>
        <strain evidence="2">CHS0354</strain>
    </source>
</reference>
<gene>
    <name evidence="2" type="ORF">CHS0354_034747</name>
</gene>
<sequence>MADDQNANPFLSDDEDDFIEEKLESKPEINESVSIATDISWDAIASKLLKDNLILSALELHTELVEKGRELPRLRDFFSNPGNFEKSKDDSPPPTLFRTSSVQTFDSLDFARYSDDGERQVDERVAGK</sequence>
<dbReference type="PANTHER" id="PTHR32059:SF0">
    <property type="entry name" value="RAB11-BINDING PROTEIN RELCH"/>
    <property type="match status" value="1"/>
</dbReference>
<protein>
    <submittedName>
        <fullName evidence="2">Uncharacterized protein</fullName>
    </submittedName>
</protein>